<sequence>MESWPGKKMFGINQNRGDMVNQSSSSSDSRGAIPGECNEILEPPFKKMNTSGSRDETLMNSALPRETKAANPRLAPLESRFDRLLLLLDNKNFEELKSEIKELKADAGKCVSINHEVYLSRELQPSISDLKEELDKTKEEMKCLKKRNSMLEVAFQNKEKVATLEKWVSYLEEFPEFNTPEKLYKAYLDASIQAAAAQKLGKDYIEQIERHFKIINEDFQRFYSQAISLVPAAEDRLALEKRLSSSQDTVQVVRRIMFLLFKKMAKENSMLKRNLPPLATNEYELIENARDMALWKAKAENLEETLRLTMMDFNLEPSYRILEPRVNPVSTDMLAKEKYLKLLKLENERLLRLLKGNPNLEELVPAESLSRAETQIEQLQSINEDLKKKGERKDAIFKLRAIEFRRIVRDLLGYDIEITNSGSELKITPSEAPFHFLFKFSDVVEKDIGKLIVIGDKPACLDALIRHWIGNCDLVVGFFNSLALRRIEEKCEKILDSKKV</sequence>
<accession>A0ACC2S1I5</accession>
<keyword evidence="2" id="KW-1185">Reference proteome</keyword>
<keyword evidence="1" id="KW-0808">Transferase</keyword>
<organism evidence="1 2">
    <name type="scientific">Entomophthora muscae</name>
    <dbReference type="NCBI Taxonomy" id="34485"/>
    <lineage>
        <taxon>Eukaryota</taxon>
        <taxon>Fungi</taxon>
        <taxon>Fungi incertae sedis</taxon>
        <taxon>Zoopagomycota</taxon>
        <taxon>Entomophthoromycotina</taxon>
        <taxon>Entomophthoromycetes</taxon>
        <taxon>Entomophthorales</taxon>
        <taxon>Entomophthoraceae</taxon>
        <taxon>Entomophthora</taxon>
    </lineage>
</organism>
<dbReference type="Proteomes" id="UP001165960">
    <property type="component" value="Unassembled WGS sequence"/>
</dbReference>
<dbReference type="EMBL" id="QTSX02006006">
    <property type="protein sequence ID" value="KAJ9056171.1"/>
    <property type="molecule type" value="Genomic_DNA"/>
</dbReference>
<evidence type="ECO:0000313" key="2">
    <source>
        <dbReference type="Proteomes" id="UP001165960"/>
    </source>
</evidence>
<reference evidence="1" key="1">
    <citation type="submission" date="2022-04" db="EMBL/GenBank/DDBJ databases">
        <title>Genome of the entomopathogenic fungus Entomophthora muscae.</title>
        <authorList>
            <person name="Elya C."/>
            <person name="Lovett B.R."/>
            <person name="Lee E."/>
            <person name="Macias A.M."/>
            <person name="Hajek A.E."/>
            <person name="De Bivort B.L."/>
            <person name="Kasson M.T."/>
            <person name="De Fine Licht H.H."/>
            <person name="Stajich J.E."/>
        </authorList>
    </citation>
    <scope>NUCLEOTIDE SEQUENCE</scope>
    <source>
        <strain evidence="1">Berkeley</strain>
    </source>
</reference>
<protein>
    <submittedName>
        <fullName evidence="1">Coiled-coil domain-containing protein mad1, variant 2</fullName>
        <ecNumber evidence="1">2.1.1.233</ecNumber>
    </submittedName>
</protein>
<evidence type="ECO:0000313" key="1">
    <source>
        <dbReference type="EMBL" id="KAJ9056171.1"/>
    </source>
</evidence>
<name>A0ACC2S1I5_9FUNG</name>
<comment type="caution">
    <text evidence="1">The sequence shown here is derived from an EMBL/GenBank/DDBJ whole genome shotgun (WGS) entry which is preliminary data.</text>
</comment>
<dbReference type="EC" id="2.1.1.233" evidence="1"/>
<keyword evidence="1" id="KW-0489">Methyltransferase</keyword>
<gene>
    <name evidence="1" type="primary">MAD1_2</name>
    <name evidence="1" type="ORF">DSO57_1035819</name>
</gene>
<proteinExistence type="predicted"/>